<organism evidence="1 2">
    <name type="scientific">Coptotermes formosanus</name>
    <name type="common">Formosan subterranean termite</name>
    <dbReference type="NCBI Taxonomy" id="36987"/>
    <lineage>
        <taxon>Eukaryota</taxon>
        <taxon>Metazoa</taxon>
        <taxon>Ecdysozoa</taxon>
        <taxon>Arthropoda</taxon>
        <taxon>Hexapoda</taxon>
        <taxon>Insecta</taxon>
        <taxon>Pterygota</taxon>
        <taxon>Neoptera</taxon>
        <taxon>Polyneoptera</taxon>
        <taxon>Dictyoptera</taxon>
        <taxon>Blattodea</taxon>
        <taxon>Blattoidea</taxon>
        <taxon>Termitoidae</taxon>
        <taxon>Rhinotermitidae</taxon>
        <taxon>Coptotermes</taxon>
    </lineage>
</organism>
<dbReference type="AlphaFoldDB" id="A0A6L2P972"/>
<protein>
    <submittedName>
        <fullName evidence="1">Uncharacterized protein</fullName>
    </submittedName>
</protein>
<reference evidence="2" key="1">
    <citation type="submission" date="2020-01" db="EMBL/GenBank/DDBJ databases">
        <title>Draft genome sequence of the Termite Coptotermes fromosanus.</title>
        <authorList>
            <person name="Itakura S."/>
            <person name="Yosikawa Y."/>
            <person name="Umezawa K."/>
        </authorList>
    </citation>
    <scope>NUCLEOTIDE SEQUENCE [LARGE SCALE GENOMIC DNA]</scope>
</reference>
<evidence type="ECO:0000313" key="2">
    <source>
        <dbReference type="Proteomes" id="UP000502823"/>
    </source>
</evidence>
<dbReference type="EMBL" id="BLKM01009919">
    <property type="protein sequence ID" value="GFG28829.1"/>
    <property type="molecule type" value="Genomic_DNA"/>
</dbReference>
<dbReference type="Proteomes" id="UP000502823">
    <property type="component" value="Unassembled WGS sequence"/>
</dbReference>
<proteinExistence type="predicted"/>
<dbReference type="Pfam" id="PF09778">
    <property type="entry name" value="Guanylate_cyc_2"/>
    <property type="match status" value="1"/>
</dbReference>
<evidence type="ECO:0000313" key="1">
    <source>
        <dbReference type="EMBL" id="GFG28829.1"/>
    </source>
</evidence>
<dbReference type="OrthoDB" id="206796at2759"/>
<gene>
    <name evidence="1" type="ORF">Cfor_03044</name>
</gene>
<comment type="caution">
    <text evidence="1">The sequence shown here is derived from an EMBL/GenBank/DDBJ whole genome shotgun (WGS) entry which is preliminary data.</text>
</comment>
<sequence length="102" mass="12117">MSMLAEIELRYLMLLFFSKSLERNTCSMNLESEVKEFSLGSYQSFDIQSRLELQMAHFHQRFNWDCGVSCVLMILPPPKRKHLLLNFSDVCKEEGFNKRYKL</sequence>
<dbReference type="InterPro" id="IPR018616">
    <property type="entry name" value="GUCD1"/>
</dbReference>
<keyword evidence="2" id="KW-1185">Reference proteome</keyword>
<accession>A0A6L2P972</accession>
<name>A0A6L2P972_COPFO</name>
<dbReference type="InParanoid" id="A0A6L2P972"/>